<dbReference type="EMBL" id="SMMX01000013">
    <property type="protein sequence ID" value="TDA20945.1"/>
    <property type="molecule type" value="Genomic_DNA"/>
</dbReference>
<organism evidence="1 2">
    <name type="scientific">Extibacter muris</name>
    <dbReference type="NCBI Taxonomy" id="1796622"/>
    <lineage>
        <taxon>Bacteria</taxon>
        <taxon>Bacillati</taxon>
        <taxon>Bacillota</taxon>
        <taxon>Clostridia</taxon>
        <taxon>Lachnospirales</taxon>
        <taxon>Lachnospiraceae</taxon>
        <taxon>Extibacter</taxon>
    </lineage>
</organism>
<comment type="caution">
    <text evidence="1">The sequence shown here is derived from an EMBL/GenBank/DDBJ whole genome shotgun (WGS) entry which is preliminary data.</text>
</comment>
<gene>
    <name evidence="1" type="ORF">E1963_14305</name>
</gene>
<accession>A0A4R4FBV5</accession>
<dbReference type="AlphaFoldDB" id="A0A4R4FBV5"/>
<dbReference type="Proteomes" id="UP000295710">
    <property type="component" value="Unassembled WGS sequence"/>
</dbReference>
<keyword evidence="2" id="KW-1185">Reference proteome</keyword>
<dbReference type="RefSeq" id="WP_132279259.1">
    <property type="nucleotide sequence ID" value="NZ_JAOBST010000011.1"/>
</dbReference>
<proteinExistence type="predicted"/>
<reference evidence="1 2" key="1">
    <citation type="journal article" date="2016" name="Nat. Microbiol.">
        <title>The Mouse Intestinal Bacterial Collection (miBC) provides host-specific insight into cultured diversity and functional potential of the gut microbiota.</title>
        <authorList>
            <person name="Lagkouvardos I."/>
            <person name="Pukall R."/>
            <person name="Abt B."/>
            <person name="Foesel B.U."/>
            <person name="Meier-Kolthoff J.P."/>
            <person name="Kumar N."/>
            <person name="Bresciani A."/>
            <person name="Martinez I."/>
            <person name="Just S."/>
            <person name="Ziegler C."/>
            <person name="Brugiroux S."/>
            <person name="Garzetti D."/>
            <person name="Wenning M."/>
            <person name="Bui T.P."/>
            <person name="Wang J."/>
            <person name="Hugenholtz F."/>
            <person name="Plugge C.M."/>
            <person name="Peterson D.A."/>
            <person name="Hornef M.W."/>
            <person name="Baines J.F."/>
            <person name="Smidt H."/>
            <person name="Walter J."/>
            <person name="Kristiansen K."/>
            <person name="Nielsen H.B."/>
            <person name="Haller D."/>
            <person name="Overmann J."/>
            <person name="Stecher B."/>
            <person name="Clavel T."/>
        </authorList>
    </citation>
    <scope>NUCLEOTIDE SEQUENCE [LARGE SCALE GENOMIC DNA]</scope>
    <source>
        <strain evidence="1 2">DSM 28560</strain>
    </source>
</reference>
<evidence type="ECO:0000313" key="1">
    <source>
        <dbReference type="EMBL" id="TDA20945.1"/>
    </source>
</evidence>
<protein>
    <recommendedName>
        <fullName evidence="3">Phage late control D family protein</fullName>
    </recommendedName>
</protein>
<name>A0A4R4FBV5_9FIRM</name>
<evidence type="ECO:0000313" key="2">
    <source>
        <dbReference type="Proteomes" id="UP000295710"/>
    </source>
</evidence>
<dbReference type="SUPFAM" id="SSF69279">
    <property type="entry name" value="Phage tail proteins"/>
    <property type="match status" value="1"/>
</dbReference>
<evidence type="ECO:0008006" key="3">
    <source>
        <dbReference type="Google" id="ProtNLM"/>
    </source>
</evidence>
<sequence>MNYSSLKNTYGGFQLPKAEVEVEGRAFDGRKAGMLIEKVYVELSCGYEASKAEYLISGCVDRKSGEYRLKELKPYILLGSYVLVRMGYSSGTKEVFRGFISRTEFLNEDGDSYVKVTAVDVKGIMMANSHARQLKARYVSDAVRELFDKPAYQEMTAREIIKKLAIEATPDKTRGNADKNLVSMEMVTESDYEFAVRWAKRCGFEFFTTLGTVHFRKAWSDDKVYYRLGPEEGMTRYRISYDLGGLAGKAEIRCMEDGRGELVKAKRTMDNKLSLGHYAGKLVKQSEKVYIDSTIRSREEASERLAYLSGRAAYRFATLECECVGIPELLPGRFMEVGGLGSPADNCFYVEEVQHSMDRAAGYRCRMKGRADKIKG</sequence>